<evidence type="ECO:0000256" key="1">
    <source>
        <dbReference type="SAM" id="MobiDB-lite"/>
    </source>
</evidence>
<organism evidence="3 4">
    <name type="scientific">Lachnobacterium bovis</name>
    <dbReference type="NCBI Taxonomy" id="140626"/>
    <lineage>
        <taxon>Bacteria</taxon>
        <taxon>Bacillati</taxon>
        <taxon>Bacillota</taxon>
        <taxon>Clostridia</taxon>
        <taxon>Lachnospirales</taxon>
        <taxon>Lachnospiraceae</taxon>
        <taxon>Lachnobacterium</taxon>
    </lineage>
</organism>
<keyword evidence="4" id="KW-1185">Reference proteome</keyword>
<feature type="domain" description="PSP1 C-terminal" evidence="2">
    <location>
        <begin position="61"/>
        <end position="146"/>
    </location>
</feature>
<feature type="compositionally biased region" description="Basic and acidic residues" evidence="1">
    <location>
        <begin position="371"/>
        <end position="381"/>
    </location>
</feature>
<dbReference type="NCBIfam" id="NF041131">
    <property type="entry name" value="RicT_YaaT_fam"/>
    <property type="match status" value="1"/>
</dbReference>
<feature type="compositionally biased region" description="Basic residues" evidence="1">
    <location>
        <begin position="403"/>
        <end position="420"/>
    </location>
</feature>
<dbReference type="AlphaFoldDB" id="A0A1H9U0C6"/>
<dbReference type="EMBL" id="FOGW01000021">
    <property type="protein sequence ID" value="SES02614.1"/>
    <property type="molecule type" value="Genomic_DNA"/>
</dbReference>
<dbReference type="PANTHER" id="PTHR43830">
    <property type="entry name" value="PROTEIN PSP1"/>
    <property type="match status" value="1"/>
</dbReference>
<accession>A0A1H9U0C6</accession>
<gene>
    <name evidence="3" type="ORF">SAMN02910429_01854</name>
</gene>
<feature type="compositionally biased region" description="Basic and acidic residues" evidence="1">
    <location>
        <begin position="351"/>
        <end position="363"/>
    </location>
</feature>
<feature type="region of interest" description="Disordered" evidence="1">
    <location>
        <begin position="297"/>
        <end position="509"/>
    </location>
</feature>
<evidence type="ECO:0000259" key="2">
    <source>
        <dbReference type="PROSITE" id="PS51411"/>
    </source>
</evidence>
<name>A0A1H9U0C6_9FIRM</name>
<proteinExistence type="predicted"/>
<sequence>MTEIVGIRFRNAGKIYYFSTAGFQLEPPMHVIVETARGIEMGTVLLGNREVEDDKVVQPLKPVIRIATEEDDVIVEENRRKEKEAFKICKEKIEKHGLDMKLVDAEYTFDNNKLLFYFTADGRIDFRELVKDLAAIFRTRIELRQIGVRDEAKIMGGMGICGRELCCKTFLFDFAPVSIKMAKEQNLSLNPAKISGVCGRLMCCLKNEQETYEYLNSKLPVVGDSVTTFDGFKGEVTGMSVLRQTVKVLVENGDVKELREYKVDEISFKPSRKKAVKVTEEELAELKQLEDEGTDIVENSGKKNYQEKKQERKKENFADNKNSNDNDKKTEKKADKGEENKATFDKKRKNEGRLFNDSVKNEKVVLSQQENNKESKKEESVKVSQNNEIFEEEAKIFSEDNKKRHSRKKARGDHRSKNKNMRQDRKNSDSDNTNGGYHNPWDKNYQSREENDFAPNKTKHRYRKNPNHNGRKNDDSNENFSKNNKSSRRGKKDYHGKNKKNYRSNKRED</sequence>
<dbReference type="PROSITE" id="PS51411">
    <property type="entry name" value="PSP1_C"/>
    <property type="match status" value="1"/>
</dbReference>
<dbReference type="Proteomes" id="UP000182471">
    <property type="component" value="Unassembled WGS sequence"/>
</dbReference>
<evidence type="ECO:0000313" key="4">
    <source>
        <dbReference type="Proteomes" id="UP000182471"/>
    </source>
</evidence>
<dbReference type="InterPro" id="IPR007557">
    <property type="entry name" value="PSP1_C"/>
</dbReference>
<feature type="compositionally biased region" description="Basic and acidic residues" evidence="1">
    <location>
        <begin position="300"/>
        <end position="345"/>
    </location>
</feature>
<evidence type="ECO:0000313" key="3">
    <source>
        <dbReference type="EMBL" id="SES02614.1"/>
    </source>
</evidence>
<dbReference type="PANTHER" id="PTHR43830:SF3">
    <property type="entry name" value="PROTEIN PSP1"/>
    <property type="match status" value="1"/>
</dbReference>
<feature type="compositionally biased region" description="Basic residues" evidence="1">
    <location>
        <begin position="457"/>
        <end position="470"/>
    </location>
</feature>
<dbReference type="Pfam" id="PF04468">
    <property type="entry name" value="PSP1"/>
    <property type="match status" value="1"/>
</dbReference>
<feature type="compositionally biased region" description="Basic and acidic residues" evidence="1">
    <location>
        <begin position="392"/>
        <end position="402"/>
    </location>
</feature>
<reference evidence="4" key="1">
    <citation type="submission" date="2016-10" db="EMBL/GenBank/DDBJ databases">
        <authorList>
            <person name="Varghese N."/>
            <person name="Submissions S."/>
        </authorList>
    </citation>
    <scope>NUCLEOTIDE SEQUENCE [LARGE SCALE GENOMIC DNA]</scope>
    <source>
        <strain evidence="4">S1b</strain>
    </source>
</reference>
<dbReference type="InterPro" id="IPR047767">
    <property type="entry name" value="PSP1-like"/>
</dbReference>
<protein>
    <submittedName>
        <fullName evidence="3">Cell fate regulator YaaT, PSP1 superfamily (Controls sporulation, competence, biofilm development)</fullName>
    </submittedName>
</protein>
<feature type="compositionally biased region" description="Basic residues" evidence="1">
    <location>
        <begin position="485"/>
        <end position="509"/>
    </location>
</feature>
<dbReference type="GO" id="GO:0005737">
    <property type="term" value="C:cytoplasm"/>
    <property type="evidence" value="ECO:0007669"/>
    <property type="project" value="TreeGrafter"/>
</dbReference>